<evidence type="ECO:0000313" key="3">
    <source>
        <dbReference type="Proteomes" id="UP000294508"/>
    </source>
</evidence>
<name>A0A4R2HDV1_9ACTN</name>
<keyword evidence="3" id="KW-1185">Reference proteome</keyword>
<dbReference type="RefSeq" id="WP_199238332.1">
    <property type="nucleotide sequence ID" value="NZ_SLWN01000007.1"/>
</dbReference>
<dbReference type="AlphaFoldDB" id="A0A4R2HDV1"/>
<feature type="transmembrane region" description="Helical" evidence="1">
    <location>
        <begin position="23"/>
        <end position="47"/>
    </location>
</feature>
<keyword evidence="1" id="KW-1133">Transmembrane helix</keyword>
<evidence type="ECO:0000313" key="2">
    <source>
        <dbReference type="EMBL" id="TCO26511.1"/>
    </source>
</evidence>
<proteinExistence type="predicted"/>
<sequence length="67" mass="7641">MSQTATVVGRTLGSLRGNRPFRLLWFSNLFFFGGVWTQTLVLGWLVYKTTRTQSRSSYCCRSAAMAR</sequence>
<reference evidence="2 3" key="1">
    <citation type="journal article" date="2015" name="Stand. Genomic Sci.">
        <title>Genomic Encyclopedia of Bacterial and Archaeal Type Strains, Phase III: the genomes of soil and plant-associated and newly described type strains.</title>
        <authorList>
            <person name="Whitman W.B."/>
            <person name="Woyke T."/>
            <person name="Klenk H.P."/>
            <person name="Zhou Y."/>
            <person name="Lilburn T.G."/>
            <person name="Beck B.J."/>
            <person name="De Vos P."/>
            <person name="Vandamme P."/>
            <person name="Eisen J.A."/>
            <person name="Garrity G."/>
            <person name="Hugenholtz P."/>
            <person name="Kyrpides N.C."/>
        </authorList>
    </citation>
    <scope>NUCLEOTIDE SEQUENCE [LARGE SCALE GENOMIC DNA]</scope>
    <source>
        <strain evidence="2 3">VKM Ac-2572</strain>
    </source>
</reference>
<organism evidence="2 3">
    <name type="scientific">Kribbella steppae</name>
    <dbReference type="NCBI Taxonomy" id="2512223"/>
    <lineage>
        <taxon>Bacteria</taxon>
        <taxon>Bacillati</taxon>
        <taxon>Actinomycetota</taxon>
        <taxon>Actinomycetes</taxon>
        <taxon>Propionibacteriales</taxon>
        <taxon>Kribbellaceae</taxon>
        <taxon>Kribbella</taxon>
    </lineage>
</organism>
<keyword evidence="1" id="KW-0812">Transmembrane</keyword>
<keyword evidence="1" id="KW-0472">Membrane</keyword>
<dbReference type="EMBL" id="SLWN01000007">
    <property type="protein sequence ID" value="TCO26511.1"/>
    <property type="molecule type" value="Genomic_DNA"/>
</dbReference>
<dbReference type="Proteomes" id="UP000294508">
    <property type="component" value="Unassembled WGS sequence"/>
</dbReference>
<comment type="caution">
    <text evidence="2">The sequence shown here is derived from an EMBL/GenBank/DDBJ whole genome shotgun (WGS) entry which is preliminary data.</text>
</comment>
<gene>
    <name evidence="2" type="ORF">EV652_107403</name>
</gene>
<accession>A0A4R2HDV1</accession>
<protein>
    <submittedName>
        <fullName evidence="2">Uncharacterized protein</fullName>
    </submittedName>
</protein>
<evidence type="ECO:0000256" key="1">
    <source>
        <dbReference type="SAM" id="Phobius"/>
    </source>
</evidence>